<keyword evidence="3" id="KW-1185">Reference proteome</keyword>
<sequence>MDKEKAADDDLGAKKTFNALTPSEKEEYRKELVEEHYNTLSGHLGEKILKEVIVVFREGGDKHRCLHGAFKHVQELINLLRTIFCHQETRTVKKVRSSFGFGARKPTISCDLECLMHVIASADIELYPELFRQSASLRAVATLHEYLSGLEIFPNTFKPVEASPTKLNETDEQKIQELIGILEGVEIDTISAVFKIVLKLKSPLFPAQYLDVYSNINQLGSKQDKIILMQFIVAFVFSDERRETLEVICCFLSTVIMKHNSPLRFRNIAVVFTPLFFIDDTVVIKEPNFKEPLNKLRVFLEFLLENGQEIFLIKEN</sequence>
<evidence type="ECO:0000313" key="2">
    <source>
        <dbReference type="EMBL" id="OAG31695.1"/>
    </source>
</evidence>
<dbReference type="InterPro" id="IPR008936">
    <property type="entry name" value="Rho_GTPase_activation_prot"/>
</dbReference>
<dbReference type="GO" id="GO:0007165">
    <property type="term" value="P:signal transduction"/>
    <property type="evidence" value="ECO:0007669"/>
    <property type="project" value="InterPro"/>
</dbReference>
<dbReference type="AlphaFoldDB" id="A0A177EI95"/>
<name>A0A177EI95_9MICR</name>
<gene>
    <name evidence="2" type="ORF">NEDG_00170</name>
</gene>
<feature type="domain" description="Rho-GAP" evidence="1">
    <location>
        <begin position="110"/>
        <end position="311"/>
    </location>
</feature>
<accession>A0A177EI95</accession>
<dbReference type="VEuPathDB" id="MicrosporidiaDB:NEDG_00170"/>
<dbReference type="InterPro" id="IPR000198">
    <property type="entry name" value="RhoGAP_dom"/>
</dbReference>
<dbReference type="Gene3D" id="1.10.555.10">
    <property type="entry name" value="Rho GTPase activation protein"/>
    <property type="match status" value="1"/>
</dbReference>
<dbReference type="SMART" id="SM00324">
    <property type="entry name" value="RhoGAP"/>
    <property type="match status" value="1"/>
</dbReference>
<evidence type="ECO:0000259" key="1">
    <source>
        <dbReference type="PROSITE" id="PS50238"/>
    </source>
</evidence>
<organism evidence="2 3">
    <name type="scientific">Nematocida displodere</name>
    <dbReference type="NCBI Taxonomy" id="1805483"/>
    <lineage>
        <taxon>Eukaryota</taxon>
        <taxon>Fungi</taxon>
        <taxon>Fungi incertae sedis</taxon>
        <taxon>Microsporidia</taxon>
        <taxon>Nematocida</taxon>
    </lineage>
</organism>
<dbReference type="Pfam" id="PF00620">
    <property type="entry name" value="RhoGAP"/>
    <property type="match status" value="1"/>
</dbReference>
<dbReference type="RefSeq" id="XP_067545296.1">
    <property type="nucleotide sequence ID" value="XM_067687588.1"/>
</dbReference>
<dbReference type="SUPFAM" id="SSF48350">
    <property type="entry name" value="GTPase activation domain, GAP"/>
    <property type="match status" value="1"/>
</dbReference>
<dbReference type="PROSITE" id="PS50238">
    <property type="entry name" value="RHOGAP"/>
    <property type="match status" value="1"/>
</dbReference>
<dbReference type="Proteomes" id="UP000185944">
    <property type="component" value="Unassembled WGS sequence"/>
</dbReference>
<dbReference type="GeneID" id="93646520"/>
<evidence type="ECO:0000313" key="3">
    <source>
        <dbReference type="Proteomes" id="UP000185944"/>
    </source>
</evidence>
<reference evidence="2 3" key="1">
    <citation type="submission" date="2016-02" db="EMBL/GenBank/DDBJ databases">
        <title>Discovery of a natural microsporidian pathogen with a broad tissue tropism in Caenorhabditis elegans.</title>
        <authorList>
            <person name="Luallen R.J."/>
            <person name="Reinke A.W."/>
            <person name="Tong L."/>
            <person name="Botts M.R."/>
            <person name="Felix M.-A."/>
            <person name="Troemel E.R."/>
        </authorList>
    </citation>
    <scope>NUCLEOTIDE SEQUENCE [LARGE SCALE GENOMIC DNA]</scope>
    <source>
        <strain evidence="2 3">JUm2807</strain>
    </source>
</reference>
<dbReference type="OrthoDB" id="2188775at2759"/>
<protein>
    <recommendedName>
        <fullName evidence="1">Rho-GAP domain-containing protein</fullName>
    </recommendedName>
</protein>
<proteinExistence type="predicted"/>
<dbReference type="EMBL" id="LTDL01000014">
    <property type="protein sequence ID" value="OAG31695.1"/>
    <property type="molecule type" value="Genomic_DNA"/>
</dbReference>
<comment type="caution">
    <text evidence="2">The sequence shown here is derived from an EMBL/GenBank/DDBJ whole genome shotgun (WGS) entry which is preliminary data.</text>
</comment>